<keyword evidence="5" id="KW-1185">Reference proteome</keyword>
<dbReference type="OrthoDB" id="5215637at2759"/>
<keyword evidence="2" id="KW-0472">Membrane</keyword>
<dbReference type="Proteomes" id="UP000799772">
    <property type="component" value="Unassembled WGS sequence"/>
</dbReference>
<keyword evidence="2" id="KW-0812">Transmembrane</keyword>
<accession>A0A9P4IFR7</accession>
<feature type="region of interest" description="Disordered" evidence="1">
    <location>
        <begin position="264"/>
        <end position="294"/>
    </location>
</feature>
<evidence type="ECO:0000256" key="1">
    <source>
        <dbReference type="SAM" id="MobiDB-lite"/>
    </source>
</evidence>
<keyword evidence="2" id="KW-1133">Transmembrane helix</keyword>
<name>A0A9P4IFR7_9PEZI</name>
<proteinExistence type="predicted"/>
<feature type="compositionally biased region" description="Basic and acidic residues" evidence="1">
    <location>
        <begin position="284"/>
        <end position="294"/>
    </location>
</feature>
<feature type="transmembrane region" description="Helical" evidence="2">
    <location>
        <begin position="190"/>
        <end position="215"/>
    </location>
</feature>
<organism evidence="4 5">
    <name type="scientific">Rhizodiscina lignyota</name>
    <dbReference type="NCBI Taxonomy" id="1504668"/>
    <lineage>
        <taxon>Eukaryota</taxon>
        <taxon>Fungi</taxon>
        <taxon>Dikarya</taxon>
        <taxon>Ascomycota</taxon>
        <taxon>Pezizomycotina</taxon>
        <taxon>Dothideomycetes</taxon>
        <taxon>Pleosporomycetidae</taxon>
        <taxon>Aulographales</taxon>
        <taxon>Rhizodiscinaceae</taxon>
        <taxon>Rhizodiscina</taxon>
    </lineage>
</organism>
<evidence type="ECO:0000313" key="5">
    <source>
        <dbReference type="Proteomes" id="UP000799772"/>
    </source>
</evidence>
<gene>
    <name evidence="4" type="ORF">NA57DRAFT_57971</name>
</gene>
<dbReference type="EMBL" id="ML978128">
    <property type="protein sequence ID" value="KAF2097381.1"/>
    <property type="molecule type" value="Genomic_DNA"/>
</dbReference>
<comment type="caution">
    <text evidence="4">The sequence shown here is derived from an EMBL/GenBank/DDBJ whole genome shotgun (WGS) entry which is preliminary data.</text>
</comment>
<reference evidence="4" key="1">
    <citation type="journal article" date="2020" name="Stud. Mycol.">
        <title>101 Dothideomycetes genomes: a test case for predicting lifestyles and emergence of pathogens.</title>
        <authorList>
            <person name="Haridas S."/>
            <person name="Albert R."/>
            <person name="Binder M."/>
            <person name="Bloem J."/>
            <person name="Labutti K."/>
            <person name="Salamov A."/>
            <person name="Andreopoulos B."/>
            <person name="Baker S."/>
            <person name="Barry K."/>
            <person name="Bills G."/>
            <person name="Bluhm B."/>
            <person name="Cannon C."/>
            <person name="Castanera R."/>
            <person name="Culley D."/>
            <person name="Daum C."/>
            <person name="Ezra D."/>
            <person name="Gonzalez J."/>
            <person name="Henrissat B."/>
            <person name="Kuo A."/>
            <person name="Liang C."/>
            <person name="Lipzen A."/>
            <person name="Lutzoni F."/>
            <person name="Magnuson J."/>
            <person name="Mondo S."/>
            <person name="Nolan M."/>
            <person name="Ohm R."/>
            <person name="Pangilinan J."/>
            <person name="Park H.-J."/>
            <person name="Ramirez L."/>
            <person name="Alfaro M."/>
            <person name="Sun H."/>
            <person name="Tritt A."/>
            <person name="Yoshinaga Y."/>
            <person name="Zwiers L.-H."/>
            <person name="Turgeon B."/>
            <person name="Goodwin S."/>
            <person name="Spatafora J."/>
            <person name="Crous P."/>
            <person name="Grigoriev I."/>
        </authorList>
    </citation>
    <scope>NUCLEOTIDE SEQUENCE</scope>
    <source>
        <strain evidence="4">CBS 133067</strain>
    </source>
</reference>
<evidence type="ECO:0000313" key="4">
    <source>
        <dbReference type="EMBL" id="KAF2097381.1"/>
    </source>
</evidence>
<feature type="chain" id="PRO_5040349496" evidence="3">
    <location>
        <begin position="20"/>
        <end position="294"/>
    </location>
</feature>
<feature type="signal peptide" evidence="3">
    <location>
        <begin position="1"/>
        <end position="19"/>
    </location>
</feature>
<sequence>MRLFLLLFFLVIRALTITAQNSETRTCYLPDGTAIGPGASPCNTSLKNAACCATGETCISNGLCFGSEVGMMYRGGCTDQSWEDSVCPQVCQGCKFAEQLQMATQELTVEIDRTSGWANIWKCPMPYEQDQYWCGDDSSTLCENDTFSYPMGSIQSIAGEADMAVNANASASCDTESGARCPQDMTSSRVLVGVDMGIGIPLVIMVVGFGSLFVGERKKRKEIEKTLRYMSRSRSNSEEAKVEKAIATERVYELDTERVHEIDGLARSEIPSSGGAGRWSISRAPRDEHSRQYR</sequence>
<dbReference type="AlphaFoldDB" id="A0A9P4IFR7"/>
<keyword evidence="3" id="KW-0732">Signal</keyword>
<evidence type="ECO:0000256" key="2">
    <source>
        <dbReference type="SAM" id="Phobius"/>
    </source>
</evidence>
<evidence type="ECO:0000256" key="3">
    <source>
        <dbReference type="SAM" id="SignalP"/>
    </source>
</evidence>
<protein>
    <submittedName>
        <fullName evidence="4">Uncharacterized protein</fullName>
    </submittedName>
</protein>